<dbReference type="EMBL" id="CP015136">
    <property type="protein sequence ID" value="AMY11352.1"/>
    <property type="molecule type" value="Genomic_DNA"/>
</dbReference>
<dbReference type="PANTHER" id="PTHR37398">
    <property type="entry name" value="ENDO-BETA-1,4-MANNANASE"/>
    <property type="match status" value="1"/>
</dbReference>
<dbReference type="AlphaFoldDB" id="A0A143PRY1"/>
<dbReference type="SUPFAM" id="SSF51445">
    <property type="entry name" value="(Trans)glycosidases"/>
    <property type="match status" value="1"/>
</dbReference>
<organism evidence="1 2">
    <name type="scientific">Luteitalea pratensis</name>
    <dbReference type="NCBI Taxonomy" id="1855912"/>
    <lineage>
        <taxon>Bacteria</taxon>
        <taxon>Pseudomonadati</taxon>
        <taxon>Acidobacteriota</taxon>
        <taxon>Vicinamibacteria</taxon>
        <taxon>Vicinamibacterales</taxon>
        <taxon>Vicinamibacteraceae</taxon>
        <taxon>Luteitalea</taxon>
    </lineage>
</organism>
<dbReference type="Proteomes" id="UP000076079">
    <property type="component" value="Chromosome"/>
</dbReference>
<protein>
    <submittedName>
        <fullName evidence="1">Endo-beta-mannanase</fullName>
    </submittedName>
</protein>
<reference evidence="2" key="2">
    <citation type="submission" date="2016-04" db="EMBL/GenBank/DDBJ databases">
        <title>First Complete Genome Sequence of a Subdivision 6 Acidobacterium.</title>
        <authorList>
            <person name="Huang S."/>
            <person name="Vieira S."/>
            <person name="Bunk B."/>
            <person name="Riedel T."/>
            <person name="Sproeer C."/>
            <person name="Overmann J."/>
        </authorList>
    </citation>
    <scope>NUCLEOTIDE SEQUENCE [LARGE SCALE GENOMIC DNA]</scope>
    <source>
        <strain evidence="2">DSM 100886 HEG_-6_39</strain>
    </source>
</reference>
<keyword evidence="2" id="KW-1185">Reference proteome</keyword>
<evidence type="ECO:0000313" key="2">
    <source>
        <dbReference type="Proteomes" id="UP000076079"/>
    </source>
</evidence>
<evidence type="ECO:0000313" key="1">
    <source>
        <dbReference type="EMBL" id="AMY11352.1"/>
    </source>
</evidence>
<dbReference type="Gene3D" id="3.20.20.80">
    <property type="entry name" value="Glycosidases"/>
    <property type="match status" value="1"/>
</dbReference>
<reference evidence="1 2" key="1">
    <citation type="journal article" date="2016" name="Genome Announc.">
        <title>First Complete Genome Sequence of a Subdivision 6 Acidobacterium Strain.</title>
        <authorList>
            <person name="Huang S."/>
            <person name="Vieira S."/>
            <person name="Bunk B."/>
            <person name="Riedel T."/>
            <person name="Sproer C."/>
            <person name="Overmann J."/>
        </authorList>
    </citation>
    <scope>NUCLEOTIDE SEQUENCE [LARGE SCALE GENOMIC DNA]</scope>
    <source>
        <strain evidence="2">DSM 100886 HEG_-6_39</strain>
    </source>
</reference>
<sequence>MLPRGVNLPWRRYGGDFGANAWSPAGGLSTRACDDLERALDTAAAAGAEVIRWFVLTDGRAGITFDASGSPERLQPVVLDDMGTALDLLGAHGLRMVPVLFDFTWADAPRVVNGVSLGGRAPVLRDAVARHALWCAVDTLIAAFGRHPAIAMWDLWNEPDWMIAPWRPPSRRFSPRRLRQYLAELALHVRWHATHPLTVGLASARGLPLCRDLSLDVLQVHWYDHLERRAPLSPRARVPWSEAPLVLGEFPTSGSARAPDAIAALARDAGYAAAWPWSLHADDRSSNRDASLQALAAIRDDWHT</sequence>
<gene>
    <name evidence="1" type="ORF">LuPra_04602</name>
</gene>
<dbReference type="STRING" id="1855912.LuPra_04602"/>
<dbReference type="KEGG" id="abac:LuPra_04602"/>
<proteinExistence type="predicted"/>
<name>A0A143PRY1_LUTPR</name>
<dbReference type="PANTHER" id="PTHR37398:SF3">
    <property type="entry name" value="GLYCOSIDE HYDROLASE FAMILY 5 DOMAIN-CONTAINING PROTEIN"/>
    <property type="match status" value="1"/>
</dbReference>
<dbReference type="RefSeq" id="WP_110172909.1">
    <property type="nucleotide sequence ID" value="NZ_CP015136.1"/>
</dbReference>
<accession>A0A143PRY1</accession>
<dbReference type="OrthoDB" id="141353at2"/>
<dbReference type="InterPro" id="IPR017853">
    <property type="entry name" value="GH"/>
</dbReference>